<dbReference type="PANTHER" id="PTHR46797">
    <property type="entry name" value="HTH-TYPE TRANSCRIPTIONAL REGULATOR"/>
    <property type="match status" value="1"/>
</dbReference>
<keyword evidence="3" id="KW-0804">Transcription</keyword>
<dbReference type="Proteomes" id="UP000244184">
    <property type="component" value="Unassembled WGS sequence"/>
</dbReference>
<dbReference type="PROSITE" id="PS50943">
    <property type="entry name" value="HTH_CROC1"/>
    <property type="match status" value="1"/>
</dbReference>
<dbReference type="AlphaFoldDB" id="A0A2T6GA59"/>
<dbReference type="GO" id="GO:0005829">
    <property type="term" value="C:cytosol"/>
    <property type="evidence" value="ECO:0007669"/>
    <property type="project" value="TreeGrafter"/>
</dbReference>
<evidence type="ECO:0000256" key="1">
    <source>
        <dbReference type="ARBA" id="ARBA00023015"/>
    </source>
</evidence>
<gene>
    <name evidence="5" type="ORF">C8Z91_01270</name>
</gene>
<dbReference type="InterPro" id="IPR010982">
    <property type="entry name" value="Lambda_DNA-bd_dom_sf"/>
</dbReference>
<dbReference type="PANTHER" id="PTHR46797:SF23">
    <property type="entry name" value="HTH-TYPE TRANSCRIPTIONAL REGULATOR SUTR"/>
    <property type="match status" value="1"/>
</dbReference>
<protein>
    <submittedName>
        <fullName evidence="5">Transcriptional regulator</fullName>
    </submittedName>
</protein>
<dbReference type="SMART" id="SM00530">
    <property type="entry name" value="HTH_XRE"/>
    <property type="match status" value="1"/>
</dbReference>
<organism evidence="5 6">
    <name type="scientific">Paenibacillus elgii</name>
    <dbReference type="NCBI Taxonomy" id="189691"/>
    <lineage>
        <taxon>Bacteria</taxon>
        <taxon>Bacillati</taxon>
        <taxon>Bacillota</taxon>
        <taxon>Bacilli</taxon>
        <taxon>Bacillales</taxon>
        <taxon>Paenibacillaceae</taxon>
        <taxon>Paenibacillus</taxon>
    </lineage>
</organism>
<accession>A0A2T6GA59</accession>
<dbReference type="RefSeq" id="WP_108529915.1">
    <property type="nucleotide sequence ID" value="NZ_PYHP01000004.1"/>
</dbReference>
<evidence type="ECO:0000313" key="6">
    <source>
        <dbReference type="Proteomes" id="UP000244184"/>
    </source>
</evidence>
<keyword evidence="1" id="KW-0805">Transcription regulation</keyword>
<evidence type="ECO:0000259" key="4">
    <source>
        <dbReference type="PROSITE" id="PS50943"/>
    </source>
</evidence>
<keyword evidence="2" id="KW-0238">DNA-binding</keyword>
<reference evidence="5 6" key="1">
    <citation type="submission" date="2018-03" db="EMBL/GenBank/DDBJ databases">
        <title>Genome sequence of Paenibacillus elgii strain AC13 an antimicrobial compound producing bacteria.</title>
        <authorList>
            <person name="Kurokawa A.S."/>
            <person name="Araujo J.F."/>
            <person name="Costa R.A."/>
            <person name="Ortega D.B."/>
            <person name="Pires A.S."/>
            <person name="Pappas G.J.Jr."/>
            <person name="Franco O.L."/>
            <person name="Barreto C."/>
            <person name="Magalhaes B.S."/>
            <person name="Kruger R.H."/>
        </authorList>
    </citation>
    <scope>NUCLEOTIDE SEQUENCE [LARGE SCALE GENOMIC DNA]</scope>
    <source>
        <strain evidence="5 6">AC13</strain>
    </source>
</reference>
<dbReference type="InterPro" id="IPR001387">
    <property type="entry name" value="Cro/C1-type_HTH"/>
</dbReference>
<comment type="caution">
    <text evidence="5">The sequence shown here is derived from an EMBL/GenBank/DDBJ whole genome shotgun (WGS) entry which is preliminary data.</text>
</comment>
<dbReference type="InterPro" id="IPR050807">
    <property type="entry name" value="TransReg_Diox_bact_type"/>
</dbReference>
<dbReference type="GO" id="GO:0003677">
    <property type="term" value="F:DNA binding"/>
    <property type="evidence" value="ECO:0007669"/>
    <property type="project" value="UniProtKB-KW"/>
</dbReference>
<dbReference type="GO" id="GO:0003700">
    <property type="term" value="F:DNA-binding transcription factor activity"/>
    <property type="evidence" value="ECO:0007669"/>
    <property type="project" value="TreeGrafter"/>
</dbReference>
<dbReference type="Gene3D" id="1.10.260.40">
    <property type="entry name" value="lambda repressor-like DNA-binding domains"/>
    <property type="match status" value="1"/>
</dbReference>
<evidence type="ECO:0000256" key="2">
    <source>
        <dbReference type="ARBA" id="ARBA00023125"/>
    </source>
</evidence>
<dbReference type="SUPFAM" id="SSF47413">
    <property type="entry name" value="lambda repressor-like DNA-binding domains"/>
    <property type="match status" value="1"/>
</dbReference>
<sequence length="118" mass="13773">MSEILKLVGSRIRDVRKSRGLSQEALAEKAGFNSSYIGFIERAERNISLVNLEKIAKALNVGVYQLFSYVREYEDLTENETRIKEILSVLKNRDQRDLDMVRNVLIEIFERYDNKSNK</sequence>
<evidence type="ECO:0000256" key="3">
    <source>
        <dbReference type="ARBA" id="ARBA00023163"/>
    </source>
</evidence>
<dbReference type="Pfam" id="PF01381">
    <property type="entry name" value="HTH_3"/>
    <property type="match status" value="1"/>
</dbReference>
<evidence type="ECO:0000313" key="5">
    <source>
        <dbReference type="EMBL" id="PUA41048.1"/>
    </source>
</evidence>
<name>A0A2T6GA59_9BACL</name>
<proteinExistence type="predicted"/>
<feature type="domain" description="HTH cro/C1-type" evidence="4">
    <location>
        <begin position="12"/>
        <end position="66"/>
    </location>
</feature>
<dbReference type="EMBL" id="PYHP01000004">
    <property type="protein sequence ID" value="PUA41048.1"/>
    <property type="molecule type" value="Genomic_DNA"/>
</dbReference>
<dbReference type="CDD" id="cd00093">
    <property type="entry name" value="HTH_XRE"/>
    <property type="match status" value="1"/>
</dbReference>